<feature type="domain" description="Alpha-2-macroglobulin bait region" evidence="14">
    <location>
        <begin position="464"/>
        <end position="612"/>
    </location>
</feature>
<dbReference type="InterPro" id="IPR002890">
    <property type="entry name" value="MG2"/>
</dbReference>
<dbReference type="SMART" id="SM01361">
    <property type="entry name" value="A2M_recep"/>
    <property type="match status" value="1"/>
</dbReference>
<keyword evidence="8" id="KW-0882">Thioester bond</keyword>
<dbReference type="SUPFAM" id="SSF48239">
    <property type="entry name" value="Terpenoid cyclases/Protein prenyltransferases"/>
    <property type="match status" value="1"/>
</dbReference>
<dbReference type="OrthoDB" id="9998011at2759"/>
<evidence type="ECO:0000313" key="18">
    <source>
        <dbReference type="Proteomes" id="UP000694398"/>
    </source>
</evidence>
<dbReference type="Ensembl" id="ENSCLAT00000022762.1">
    <property type="protein sequence ID" value="ENSCLAP00000022554.1"/>
    <property type="gene ID" value="ENSCLAG00000015472.1"/>
</dbReference>
<comment type="similarity">
    <text evidence="2">Belongs to the protease inhibitor I39 (alpha-2-macroglobulin) family.</text>
</comment>
<dbReference type="InterPro" id="IPR009048">
    <property type="entry name" value="A-macroglobulin_rcpt-bd"/>
</dbReference>
<dbReference type="PROSITE" id="PS00477">
    <property type="entry name" value="ALPHA_2_MACROGLOBULIN"/>
    <property type="match status" value="1"/>
</dbReference>
<evidence type="ECO:0000256" key="6">
    <source>
        <dbReference type="ARBA" id="ARBA00022729"/>
    </source>
</evidence>
<proteinExistence type="inferred from homology"/>
<reference evidence="17" key="1">
    <citation type="submission" date="2025-08" db="UniProtKB">
        <authorList>
            <consortium name="Ensembl"/>
        </authorList>
    </citation>
    <scope>IDENTIFICATION</scope>
</reference>
<evidence type="ECO:0000259" key="14">
    <source>
        <dbReference type="SMART" id="SM01359"/>
    </source>
</evidence>
<keyword evidence="5" id="KW-0646">Protease inhibitor</keyword>
<dbReference type="Pfam" id="PF07678">
    <property type="entry name" value="TED_complement"/>
    <property type="match status" value="1"/>
</dbReference>
<comment type="subcellular location">
    <subcellularLocation>
        <location evidence="1">Secreted</location>
    </subcellularLocation>
</comment>
<dbReference type="FunFam" id="2.60.40.1930:FF:000001">
    <property type="entry name" value="CD109 isoform 3"/>
    <property type="match status" value="1"/>
</dbReference>
<dbReference type="Gene3D" id="2.60.40.1940">
    <property type="match status" value="1"/>
</dbReference>
<evidence type="ECO:0000259" key="16">
    <source>
        <dbReference type="SMART" id="SM01361"/>
    </source>
</evidence>
<evidence type="ECO:0000256" key="2">
    <source>
        <dbReference type="ARBA" id="ARBA00010952"/>
    </source>
</evidence>
<dbReference type="RefSeq" id="XP_013366904.1">
    <property type="nucleotide sequence ID" value="XM_013511450.1"/>
</dbReference>
<evidence type="ECO:0000256" key="12">
    <source>
        <dbReference type="SAM" id="MobiDB-lite"/>
    </source>
</evidence>
<dbReference type="SUPFAM" id="SSF49410">
    <property type="entry name" value="Alpha-macroglobulin receptor domain"/>
    <property type="match status" value="1"/>
</dbReference>
<dbReference type="FunFam" id="2.60.40.10:FF:000312">
    <property type="entry name" value="Alpha-2-macroglobulin like 1"/>
    <property type="match status" value="1"/>
</dbReference>
<dbReference type="Gene3D" id="2.60.40.10">
    <property type="entry name" value="Immunoglobulins"/>
    <property type="match status" value="2"/>
</dbReference>
<evidence type="ECO:0000256" key="1">
    <source>
        <dbReference type="ARBA" id="ARBA00004613"/>
    </source>
</evidence>
<keyword evidence="11" id="KW-0082">Bait region</keyword>
<dbReference type="SUPFAM" id="SSF81296">
    <property type="entry name" value="E set domains"/>
    <property type="match status" value="1"/>
</dbReference>
<dbReference type="Gene3D" id="6.20.50.160">
    <property type="match status" value="1"/>
</dbReference>
<reference evidence="17" key="2">
    <citation type="submission" date="2025-09" db="UniProtKB">
        <authorList>
            <consortium name="Ensembl"/>
        </authorList>
    </citation>
    <scope>IDENTIFICATION</scope>
</reference>
<dbReference type="PANTHER" id="PTHR11412">
    <property type="entry name" value="MACROGLOBULIN / COMPLEMENT"/>
    <property type="match status" value="1"/>
</dbReference>
<evidence type="ECO:0000256" key="8">
    <source>
        <dbReference type="ARBA" id="ARBA00022966"/>
    </source>
</evidence>
<dbReference type="GeneTree" id="ENSGT00940000164557"/>
<comment type="subunit">
    <text evidence="3">Monomer.</text>
</comment>
<dbReference type="InterPro" id="IPR008930">
    <property type="entry name" value="Terpenoid_cyclase/PrenylTrfase"/>
</dbReference>
<organism evidence="17 18">
    <name type="scientific">Chinchilla lanigera</name>
    <name type="common">Long-tailed chinchilla</name>
    <name type="synonym">Chinchilla villidera</name>
    <dbReference type="NCBI Taxonomy" id="34839"/>
    <lineage>
        <taxon>Eukaryota</taxon>
        <taxon>Metazoa</taxon>
        <taxon>Chordata</taxon>
        <taxon>Craniata</taxon>
        <taxon>Vertebrata</taxon>
        <taxon>Euteleostomi</taxon>
        <taxon>Mammalia</taxon>
        <taxon>Eutheria</taxon>
        <taxon>Euarchontoglires</taxon>
        <taxon>Glires</taxon>
        <taxon>Rodentia</taxon>
        <taxon>Hystricomorpha</taxon>
        <taxon>Chinchillidae</taxon>
        <taxon>Chinchilla</taxon>
    </lineage>
</organism>
<keyword evidence="6 13" id="KW-0732">Signal</keyword>
<gene>
    <name evidence="17" type="primary">LOC102021328</name>
</gene>
<dbReference type="Pfam" id="PF17791">
    <property type="entry name" value="MG3"/>
    <property type="match status" value="1"/>
</dbReference>
<evidence type="ECO:0000256" key="4">
    <source>
        <dbReference type="ARBA" id="ARBA00022525"/>
    </source>
</evidence>
<dbReference type="InterPro" id="IPR019742">
    <property type="entry name" value="MacrogloblnA2_CS"/>
</dbReference>
<dbReference type="Pfam" id="PF01835">
    <property type="entry name" value="MG2"/>
    <property type="match status" value="1"/>
</dbReference>
<evidence type="ECO:0000259" key="15">
    <source>
        <dbReference type="SMART" id="SM01360"/>
    </source>
</evidence>
<dbReference type="Proteomes" id="UP000694398">
    <property type="component" value="Unassembled WGS sequence"/>
</dbReference>
<evidence type="ECO:0000256" key="11">
    <source>
        <dbReference type="ARBA" id="ARBA00023248"/>
    </source>
</evidence>
<dbReference type="InterPro" id="IPR047565">
    <property type="entry name" value="Alpha-macroglob_thiol-ester_cl"/>
</dbReference>
<evidence type="ECO:0000313" key="17">
    <source>
        <dbReference type="Ensembl" id="ENSCLAP00000022554.1"/>
    </source>
</evidence>
<evidence type="ECO:0000256" key="7">
    <source>
        <dbReference type="ARBA" id="ARBA00022900"/>
    </source>
</evidence>
<dbReference type="SMART" id="SM01360">
    <property type="entry name" value="A2M"/>
    <property type="match status" value="1"/>
</dbReference>
<dbReference type="GO" id="GO:0004867">
    <property type="term" value="F:serine-type endopeptidase inhibitor activity"/>
    <property type="evidence" value="ECO:0007669"/>
    <property type="project" value="UniProtKB-KW"/>
</dbReference>
<sequence length="1470" mass="164250">MGKGRYALLDFVLIFLALLTTAASVPREPQYMMLVPTQLHTEVPEQSCLHLHYLNETVTVNVSLESSMGNRSLFSDLEIDKDLFHCFSFTLPRASSTEEAAFLSVQIKGPTHVFRKSMAVLVRNTESVIIIQTDKPMYKPGQSVKFRVVSVDGHLRPLHELFPLVYIEDPRTNRIMQWRDITSENGIKQLSFSLSSEPIQGLYKIVVLKQSGAKTEHSFTVEEYVLPKFEVQVKCPKTVTLLDQEVNVTVCGIYTYGKPVLGHVKLNICPRALFKTYFGFQYLYFSGGDSCEEISQQLDSQGCIIRPVRTSRDFIDWNTIHAINLQVNAIITEEGTGLEFTGTGTTDVRKTRTNLVPVKQDLHFRPGIPFVVQFRLEDPKGVPMANQHVFLHVSATNYNTSATTDEHGLVELSINTNDIVGSSFFYRVYYKEQGLCFKHYCIQEELKEAIYVARQVFSFSKSFVYLEPVAGVLSCGQMHTVHVHYILNGEVLGELRDMVFYYLIMTKGCIIQTGTHAFLMESGELKGHFTLSVPVESHMAPVTQMLIYAILPNGEVIADSAKFKVENCLPNKVGLSFSPAQSLPASQAQLQVTAAPQSLCALRAVDKSVLLMRPEAELSPSWIYNLLRMKDTDFIPHLNQWAKDPDNCYNDEYRNFDKIIHSSSKKNDKDTFRYIQSMGLNAFTNLKIRDPEFCPDYALIPEAVPLMITNDVIPVEINENPLTETVRNYFPETWIWDLIVVNSSGVAEVAVTVPDTITEWKAGALCLSEDSGLGLSPTASLRAFQPFFVELTMPYSVVRGEDFTLKATVVNYLPDCIWVSVQLEDSPDFVAVPVAKDQDSYCLCANGRQTVSWLVTPKSLGNVNFSVSAETQQSTELCGNGVAMVPEAGKKDTVVQLLLVEPEGIKKEYMINSFLCASDAEISEKLSLKLPPQLVKDSARAYFSVFGDILSSSIKNTQNLLQMPHGCGEQNMVLFAPNIYVLKYLNETQQLTQEIKSKAIGYLTAGYQRELNYKHPDGSYSAFGHQDGKNQGNTWLTAFVLKTLAQARAFIFIDETHITHAFAWLSRKQKDNGCFRSSGTLFHNDLKGGVEDEVTLSAYITIALLEIPLPVTHPVVSKALSCLNSAWETIKQGTQGSHVYTKALLAYASALAGNQDKRKEILKSLDEEAMKEDNSVHWERPQKPKEPEGHLYQPQAPSAEVEMTAYVLLAHLTAQPAPTPEELTTAARIVKWVTKQQNSQGGFSSTQDTVVALHALSRYGATTFARTGKTLVTIQSSGTFSTKFQVESSNRLLLQQVSLPYVPGDYSINVSGEGCIYTQTALKYNVFLEEEESAFALQVHTVPQTCEDPKAHKSFQISLEVSYTGRRPVSNMVIVDVKMVSGFSPLKPTVKMLERSGNVSRTEVSSNHVLIYVDQVTNHTLHFSFTVLQDVPVRNLKPALVKVYDYYETGEAALAEYRAPCSTDTEQQNF</sequence>
<name>A0A8C2YTP6_CHILA</name>
<dbReference type="FunFam" id="1.50.10.20:FF:000001">
    <property type="entry name" value="CD109 isoform 1"/>
    <property type="match status" value="1"/>
</dbReference>
<dbReference type="InterPro" id="IPR001599">
    <property type="entry name" value="Macroglobln_a2"/>
</dbReference>
<keyword evidence="4" id="KW-0964">Secreted</keyword>
<evidence type="ECO:0000256" key="10">
    <source>
        <dbReference type="ARBA" id="ARBA00023180"/>
    </source>
</evidence>
<dbReference type="FunFam" id="2.60.40.690:FF:000001">
    <property type="entry name" value="PZP, alpha-2-macroglobulin like"/>
    <property type="match status" value="1"/>
</dbReference>
<dbReference type="InterPro" id="IPR014756">
    <property type="entry name" value="Ig_E-set"/>
</dbReference>
<keyword evidence="9" id="KW-1015">Disulfide bond</keyword>
<dbReference type="SMART" id="SM01419">
    <property type="entry name" value="Thiol-ester_cl"/>
    <property type="match status" value="1"/>
</dbReference>
<dbReference type="Pfam" id="PF07677">
    <property type="entry name" value="A2M_recep"/>
    <property type="match status" value="1"/>
</dbReference>
<feature type="domain" description="Alpha-2-macroglobulin" evidence="15">
    <location>
        <begin position="733"/>
        <end position="823"/>
    </location>
</feature>
<dbReference type="Gene3D" id="2.60.40.690">
    <property type="entry name" value="Alpha-macroglobulin, receptor-binding domain"/>
    <property type="match status" value="1"/>
</dbReference>
<dbReference type="InterPro" id="IPR036595">
    <property type="entry name" value="A-macroglobulin_rcpt-bd_sf"/>
</dbReference>
<dbReference type="GeneID" id="102021328"/>
<dbReference type="InterPro" id="IPR041555">
    <property type="entry name" value="MG3"/>
</dbReference>
<keyword evidence="7" id="KW-0722">Serine protease inhibitor</keyword>
<accession>A0A8C2YTP6</accession>
<dbReference type="FunFam" id="2.60.40.1930:FF:000002">
    <property type="entry name" value="PZP, alpha-2-macroglobulin like"/>
    <property type="match status" value="1"/>
</dbReference>
<dbReference type="InterPro" id="IPR013783">
    <property type="entry name" value="Ig-like_fold"/>
</dbReference>
<evidence type="ECO:0000256" key="5">
    <source>
        <dbReference type="ARBA" id="ARBA00022690"/>
    </source>
</evidence>
<feature type="chain" id="PRO_5034479357" evidence="13">
    <location>
        <begin position="25"/>
        <end position="1470"/>
    </location>
</feature>
<dbReference type="Gene3D" id="2.20.130.20">
    <property type="match status" value="1"/>
</dbReference>
<dbReference type="Gene3D" id="1.50.10.20">
    <property type="match status" value="1"/>
</dbReference>
<keyword evidence="18" id="KW-1185">Reference proteome</keyword>
<feature type="domain" description="Alpha-macroglobulin receptor-binding" evidence="16">
    <location>
        <begin position="1370"/>
        <end position="1457"/>
    </location>
</feature>
<dbReference type="InterPro" id="IPR050473">
    <property type="entry name" value="A2M/Complement_sys"/>
</dbReference>
<evidence type="ECO:0000256" key="3">
    <source>
        <dbReference type="ARBA" id="ARBA00011245"/>
    </source>
</evidence>
<dbReference type="CDD" id="cd02897">
    <property type="entry name" value="A2M_2"/>
    <property type="match status" value="1"/>
</dbReference>
<dbReference type="PANTHER" id="PTHR11412:SF133">
    <property type="entry name" value="MURINOGLOBULIN-1-RELATED"/>
    <property type="match status" value="1"/>
</dbReference>
<dbReference type="InterPro" id="IPR041813">
    <property type="entry name" value="A2M_TED"/>
</dbReference>
<dbReference type="SMART" id="SM01359">
    <property type="entry name" value="A2M_N_2"/>
    <property type="match status" value="1"/>
</dbReference>
<dbReference type="InterPro" id="IPR011625">
    <property type="entry name" value="A2M_N_BRD"/>
</dbReference>
<dbReference type="Pfam" id="PF00207">
    <property type="entry name" value="A2M"/>
    <property type="match status" value="1"/>
</dbReference>
<dbReference type="GO" id="GO:0002020">
    <property type="term" value="F:protease binding"/>
    <property type="evidence" value="ECO:0007669"/>
    <property type="project" value="TreeGrafter"/>
</dbReference>
<dbReference type="GO" id="GO:0005615">
    <property type="term" value="C:extracellular space"/>
    <property type="evidence" value="ECO:0007669"/>
    <property type="project" value="InterPro"/>
</dbReference>
<dbReference type="Pfam" id="PF07703">
    <property type="entry name" value="A2M_BRD"/>
    <property type="match status" value="1"/>
</dbReference>
<keyword evidence="10" id="KW-0325">Glycoprotein</keyword>
<dbReference type="InterPro" id="IPR040839">
    <property type="entry name" value="MG4"/>
</dbReference>
<dbReference type="InterPro" id="IPR011626">
    <property type="entry name" value="Alpha-macroglobulin_TED"/>
</dbReference>
<dbReference type="Gene3D" id="2.60.120.1540">
    <property type="match status" value="1"/>
</dbReference>
<evidence type="ECO:0000256" key="13">
    <source>
        <dbReference type="SAM" id="SignalP"/>
    </source>
</evidence>
<dbReference type="Gene3D" id="2.60.40.1930">
    <property type="match status" value="2"/>
</dbReference>
<feature type="compositionally biased region" description="Basic and acidic residues" evidence="12">
    <location>
        <begin position="1171"/>
        <end position="1189"/>
    </location>
</feature>
<feature type="signal peptide" evidence="13">
    <location>
        <begin position="1"/>
        <end position="24"/>
    </location>
</feature>
<feature type="region of interest" description="Disordered" evidence="12">
    <location>
        <begin position="1171"/>
        <end position="1191"/>
    </location>
</feature>
<protein>
    <submittedName>
        <fullName evidence="17">Alpha-2-macroglobulin-like</fullName>
    </submittedName>
</protein>
<dbReference type="Pfam" id="PF17789">
    <property type="entry name" value="MG4"/>
    <property type="match status" value="1"/>
</dbReference>
<evidence type="ECO:0000256" key="9">
    <source>
        <dbReference type="ARBA" id="ARBA00023157"/>
    </source>
</evidence>